<feature type="binding site" evidence="2">
    <location>
        <position position="184"/>
    </location>
    <ligand>
        <name>CoA</name>
        <dbReference type="ChEBI" id="CHEBI:57287"/>
    </ligand>
</feature>
<dbReference type="Pfam" id="PF01648">
    <property type="entry name" value="ACPS"/>
    <property type="match status" value="1"/>
</dbReference>
<dbReference type="InterPro" id="IPR041354">
    <property type="entry name" value="4PPT_N"/>
</dbReference>
<feature type="binding site" evidence="2">
    <location>
        <position position="194"/>
    </location>
    <ligand>
        <name>CoA</name>
        <dbReference type="ChEBI" id="CHEBI:57287"/>
    </ligand>
</feature>
<feature type="domain" description="4'-phosphopantetheinyl transferase N-terminal" evidence="5">
    <location>
        <begin position="53"/>
        <end position="120"/>
    </location>
</feature>
<feature type="binding site" evidence="3">
    <location>
        <position position="131"/>
    </location>
    <ligand>
        <name>Mg(2+)</name>
        <dbReference type="ChEBI" id="CHEBI:18420"/>
    </ligand>
</feature>
<evidence type="ECO:0000256" key="1">
    <source>
        <dbReference type="ARBA" id="ARBA00022679"/>
    </source>
</evidence>
<feature type="binding site" evidence="2">
    <location>
        <begin position="109"/>
        <end position="110"/>
    </location>
    <ligand>
        <name>CoA</name>
        <dbReference type="ChEBI" id="CHEBI:57287"/>
    </ligand>
</feature>
<gene>
    <name evidence="6" type="ORF">HUT08_01665</name>
</gene>
<feature type="binding site" evidence="2">
    <location>
        <position position="65"/>
    </location>
    <ligand>
        <name>CoA</name>
        <dbReference type="ChEBI" id="CHEBI:57287"/>
    </ligand>
</feature>
<evidence type="ECO:0000256" key="2">
    <source>
        <dbReference type="PIRSR" id="PIRSR603542-1"/>
    </source>
</evidence>
<dbReference type="GO" id="GO:0008897">
    <property type="term" value="F:holo-[acyl-carrier-protein] synthase activity"/>
    <property type="evidence" value="ECO:0007669"/>
    <property type="project" value="InterPro"/>
</dbReference>
<feature type="binding site" evidence="2">
    <location>
        <position position="180"/>
    </location>
    <ligand>
        <name>CoA</name>
        <dbReference type="ChEBI" id="CHEBI:57287"/>
    </ligand>
</feature>
<comment type="cofactor">
    <cofactor evidence="3">
        <name>Mg(2+)</name>
        <dbReference type="ChEBI" id="CHEBI:18420"/>
    </cofactor>
</comment>
<dbReference type="InterPro" id="IPR003542">
    <property type="entry name" value="Enbac_synth_compD-like"/>
</dbReference>
<evidence type="ECO:0000259" key="5">
    <source>
        <dbReference type="Pfam" id="PF17837"/>
    </source>
</evidence>
<dbReference type="InterPro" id="IPR008278">
    <property type="entry name" value="4-PPantetheinyl_Trfase_dom"/>
</dbReference>
<dbReference type="GO" id="GO:0000287">
    <property type="term" value="F:magnesium ion binding"/>
    <property type="evidence" value="ECO:0007669"/>
    <property type="project" value="InterPro"/>
</dbReference>
<dbReference type="PANTHER" id="PTHR38096:SF1">
    <property type="entry name" value="ENTEROBACTIN SYNTHASE COMPONENT D"/>
    <property type="match status" value="1"/>
</dbReference>
<evidence type="ECO:0000313" key="7">
    <source>
        <dbReference type="Proteomes" id="UP000509303"/>
    </source>
</evidence>
<evidence type="ECO:0000256" key="3">
    <source>
        <dbReference type="PIRSR" id="PIRSR603542-2"/>
    </source>
</evidence>
<protein>
    <submittedName>
        <fullName evidence="6">4'-phosphopantetheinyl transferase superfamily protein</fullName>
    </submittedName>
</protein>
<feature type="domain" description="4'-phosphopantetheinyl transferase" evidence="4">
    <location>
        <begin position="127"/>
        <end position="208"/>
    </location>
</feature>
<dbReference type="GO" id="GO:0009239">
    <property type="term" value="P:enterobactin biosynthetic process"/>
    <property type="evidence" value="ECO:0007669"/>
    <property type="project" value="InterPro"/>
</dbReference>
<dbReference type="Proteomes" id="UP000509303">
    <property type="component" value="Chromosome"/>
</dbReference>
<feature type="binding site" evidence="2">
    <location>
        <position position="73"/>
    </location>
    <ligand>
        <name>CoA</name>
        <dbReference type="ChEBI" id="CHEBI:57287"/>
    </ligand>
</feature>
<evidence type="ECO:0000259" key="4">
    <source>
        <dbReference type="Pfam" id="PF01648"/>
    </source>
</evidence>
<organism evidence="6 7">
    <name type="scientific">Streptomyces buecherae</name>
    <dbReference type="NCBI Taxonomy" id="2763006"/>
    <lineage>
        <taxon>Bacteria</taxon>
        <taxon>Bacillati</taxon>
        <taxon>Actinomycetota</taxon>
        <taxon>Actinomycetes</taxon>
        <taxon>Kitasatosporales</taxon>
        <taxon>Streptomycetaceae</taxon>
        <taxon>Streptomyces</taxon>
    </lineage>
</organism>
<dbReference type="InterPro" id="IPR037143">
    <property type="entry name" value="4-PPantetheinyl_Trfase_dom_sf"/>
</dbReference>
<dbReference type="EMBL" id="CP054929">
    <property type="protein sequence ID" value="QKW48465.1"/>
    <property type="molecule type" value="Genomic_DNA"/>
</dbReference>
<sequence>MGRDADEATVKDLTNEVASTSSASVISTALVPRVVSWAEAVRTDAEPDALFPEEAALLERAVLKRRREFTTVRACARRAMAGLDLPPTPVLPGKRGEPNWPDGVVGSMTHCDGYRAAALAPHTAARSIGIDAEPHAPLPDGVLGIVSLDAERERGQRIADGAWGPGGPVHWDRLLFSAKESVFKAWYPLARRELDFSDAELTFAPEAEVAGGGEGPAHQGTFRARLLPSADIPDGFPLTGFDGRWVIHDGFVVTAIVVPPATVPAAR</sequence>
<dbReference type="SUPFAM" id="SSF56214">
    <property type="entry name" value="4'-phosphopantetheinyl transferase"/>
    <property type="match status" value="1"/>
</dbReference>
<keyword evidence="3" id="KW-0460">Magnesium</keyword>
<name>A0A7H8N211_9ACTN</name>
<evidence type="ECO:0000313" key="6">
    <source>
        <dbReference type="EMBL" id="QKW48465.1"/>
    </source>
</evidence>
<dbReference type="GO" id="GO:0005886">
    <property type="term" value="C:plasma membrane"/>
    <property type="evidence" value="ECO:0007669"/>
    <property type="project" value="TreeGrafter"/>
</dbReference>
<feature type="binding site" evidence="2">
    <location>
        <position position="131"/>
    </location>
    <ligand>
        <name>CoA</name>
        <dbReference type="ChEBI" id="CHEBI:57287"/>
    </ligand>
</feature>
<reference evidence="6 7" key="1">
    <citation type="submission" date="2020-06" db="EMBL/GenBank/DDBJ databases">
        <title>Genome mining for natural products.</title>
        <authorList>
            <person name="Zhang B."/>
            <person name="Shi J."/>
            <person name="Ge H."/>
        </authorList>
    </citation>
    <scope>NUCLEOTIDE SEQUENCE [LARGE SCALE GENOMIC DNA]</scope>
    <source>
        <strain evidence="6 7">NA00687</strain>
    </source>
</reference>
<keyword evidence="7" id="KW-1185">Reference proteome</keyword>
<keyword evidence="3" id="KW-0479">Metal-binding</keyword>
<feature type="binding site" evidence="3">
    <location>
        <position position="132"/>
    </location>
    <ligand>
        <name>Mg(2+)</name>
        <dbReference type="ChEBI" id="CHEBI:18420"/>
    </ligand>
</feature>
<dbReference type="PANTHER" id="PTHR38096">
    <property type="entry name" value="ENTEROBACTIN SYNTHASE COMPONENT D"/>
    <property type="match status" value="1"/>
</dbReference>
<keyword evidence="1 6" id="KW-0808">Transferase</keyword>
<proteinExistence type="predicted"/>
<dbReference type="Pfam" id="PF17837">
    <property type="entry name" value="4PPT_N"/>
    <property type="match status" value="1"/>
</dbReference>
<feature type="binding site" evidence="3">
    <location>
        <position position="133"/>
    </location>
    <ligand>
        <name>Mg(2+)</name>
        <dbReference type="ChEBI" id="CHEBI:18420"/>
    </ligand>
</feature>
<dbReference type="PRINTS" id="PR01399">
    <property type="entry name" value="ENTSNTHTASED"/>
</dbReference>
<dbReference type="AlphaFoldDB" id="A0A7H8N211"/>
<accession>A0A7H8N211</accession>
<dbReference type="GO" id="GO:0009366">
    <property type="term" value="C:enterobactin synthetase complex"/>
    <property type="evidence" value="ECO:0007669"/>
    <property type="project" value="InterPro"/>
</dbReference>